<evidence type="ECO:0000313" key="7">
    <source>
        <dbReference type="Proteomes" id="UP000554482"/>
    </source>
</evidence>
<dbReference type="FunFam" id="2.60.40.790:FF:000059">
    <property type="entry name" value="26.5 kDa heat shock protein, mitochondrial"/>
    <property type="match status" value="1"/>
</dbReference>
<evidence type="ECO:0000256" key="1">
    <source>
        <dbReference type="ARBA" id="ARBA00023016"/>
    </source>
</evidence>
<dbReference type="CDD" id="cd06464">
    <property type="entry name" value="ACD_sHsps-like"/>
    <property type="match status" value="1"/>
</dbReference>
<feature type="region of interest" description="Disordered" evidence="4">
    <location>
        <begin position="53"/>
        <end position="92"/>
    </location>
</feature>
<dbReference type="EMBL" id="JABWDY010024921">
    <property type="protein sequence ID" value="KAF5189862.1"/>
    <property type="molecule type" value="Genomic_DNA"/>
</dbReference>
<feature type="domain" description="SHSP" evidence="5">
    <location>
        <begin position="128"/>
        <end position="238"/>
    </location>
</feature>
<keyword evidence="1 6" id="KW-0346">Stress response</keyword>
<comment type="caution">
    <text evidence="6">The sequence shown here is derived from an EMBL/GenBank/DDBJ whole genome shotgun (WGS) entry which is preliminary data.</text>
</comment>
<dbReference type="OrthoDB" id="1431247at2759"/>
<dbReference type="Gene3D" id="2.60.40.790">
    <property type="match status" value="1"/>
</dbReference>
<proteinExistence type="inferred from homology"/>
<name>A0A7J6VZS0_THATH</name>
<evidence type="ECO:0000256" key="2">
    <source>
        <dbReference type="PROSITE-ProRule" id="PRU00285"/>
    </source>
</evidence>
<dbReference type="PANTHER" id="PTHR46733:SF4">
    <property type="entry name" value="HEAT SHOCK PROTEIN 21, CHLOROPLASTIC"/>
    <property type="match status" value="1"/>
</dbReference>
<comment type="similarity">
    <text evidence="2 3">Belongs to the small heat shock protein (HSP20) family.</text>
</comment>
<evidence type="ECO:0000256" key="4">
    <source>
        <dbReference type="SAM" id="MobiDB-lite"/>
    </source>
</evidence>
<protein>
    <submittedName>
        <fullName evidence="6">Small heat shock protein</fullName>
    </submittedName>
</protein>
<dbReference type="SUPFAM" id="SSF49764">
    <property type="entry name" value="HSP20-like chaperones"/>
    <property type="match status" value="1"/>
</dbReference>
<dbReference type="InterPro" id="IPR002068">
    <property type="entry name" value="A-crystallin/Hsp20_dom"/>
</dbReference>
<feature type="compositionally biased region" description="Polar residues" evidence="4">
    <location>
        <begin position="61"/>
        <end position="87"/>
    </location>
</feature>
<accession>A0A7J6VZS0</accession>
<dbReference type="InterPro" id="IPR008978">
    <property type="entry name" value="HSP20-like_chaperone"/>
</dbReference>
<dbReference type="PROSITE" id="PS01031">
    <property type="entry name" value="SHSP"/>
    <property type="match status" value="1"/>
</dbReference>
<sequence>MAVANAISFFSCPTLLQRQAKAVSPSLAYFPTNIAKLSKRPLSLLTNVKAQATGENKDDSGNVQHVNPTNKQVTTNVQRRPQQSLASSAPFGLLDPLSPMRTMRQMLETMDRLFEDAMTFPGTGTRPVPLNEIRVPWEIKDEENEIKMRFDMPGLSKEDVKVSIEDNMLVIKGEHKQQEGGDDNDSWSKQNYSSYNTRLRLPENCEKEKITGELKNGVLFITIPKTKVEKKIVDINLM</sequence>
<organism evidence="6 7">
    <name type="scientific">Thalictrum thalictroides</name>
    <name type="common">Rue-anemone</name>
    <name type="synonym">Anemone thalictroides</name>
    <dbReference type="NCBI Taxonomy" id="46969"/>
    <lineage>
        <taxon>Eukaryota</taxon>
        <taxon>Viridiplantae</taxon>
        <taxon>Streptophyta</taxon>
        <taxon>Embryophyta</taxon>
        <taxon>Tracheophyta</taxon>
        <taxon>Spermatophyta</taxon>
        <taxon>Magnoliopsida</taxon>
        <taxon>Ranunculales</taxon>
        <taxon>Ranunculaceae</taxon>
        <taxon>Thalictroideae</taxon>
        <taxon>Thalictrum</taxon>
    </lineage>
</organism>
<dbReference type="Proteomes" id="UP000554482">
    <property type="component" value="Unassembled WGS sequence"/>
</dbReference>
<dbReference type="InterPro" id="IPR044587">
    <property type="entry name" value="HSP21-like"/>
</dbReference>
<evidence type="ECO:0000313" key="6">
    <source>
        <dbReference type="EMBL" id="KAF5189862.1"/>
    </source>
</evidence>
<evidence type="ECO:0000259" key="5">
    <source>
        <dbReference type="PROSITE" id="PS01031"/>
    </source>
</evidence>
<reference evidence="6 7" key="1">
    <citation type="submission" date="2020-06" db="EMBL/GenBank/DDBJ databases">
        <title>Transcriptomic and genomic resources for Thalictrum thalictroides and T. hernandezii: Facilitating candidate gene discovery in an emerging model plant lineage.</title>
        <authorList>
            <person name="Arias T."/>
            <person name="Riano-Pachon D.M."/>
            <person name="Di Stilio V.S."/>
        </authorList>
    </citation>
    <scope>NUCLEOTIDE SEQUENCE [LARGE SCALE GENOMIC DNA]</scope>
    <source>
        <strain evidence="7">cv. WT478/WT964</strain>
        <tissue evidence="6">Leaves</tissue>
    </source>
</reference>
<keyword evidence="7" id="KW-1185">Reference proteome</keyword>
<dbReference type="GO" id="GO:0009408">
    <property type="term" value="P:response to heat"/>
    <property type="evidence" value="ECO:0007669"/>
    <property type="project" value="InterPro"/>
</dbReference>
<dbReference type="PANTHER" id="PTHR46733">
    <property type="entry name" value="26.5 KDA HEAT SHOCK PROTEIN, MITOCHONDRIAL"/>
    <property type="match status" value="1"/>
</dbReference>
<gene>
    <name evidence="6" type="ORF">FRX31_020552</name>
</gene>
<dbReference type="Pfam" id="PF00011">
    <property type="entry name" value="HSP20"/>
    <property type="match status" value="1"/>
</dbReference>
<evidence type="ECO:0000256" key="3">
    <source>
        <dbReference type="RuleBase" id="RU003616"/>
    </source>
</evidence>
<dbReference type="AlphaFoldDB" id="A0A7J6VZS0"/>